<dbReference type="EC" id="3.1.2.4" evidence="2"/>
<dbReference type="GO" id="GO:0003860">
    <property type="term" value="F:3-hydroxyisobutyryl-CoA hydrolase activity"/>
    <property type="evidence" value="ECO:0007669"/>
    <property type="project" value="UniProtKB-EC"/>
</dbReference>
<protein>
    <recommendedName>
        <fullName evidence="2">3-hydroxyisobutyryl-CoA hydrolase</fullName>
        <ecNumber evidence="2">3.1.2.4</ecNumber>
    </recommendedName>
</protein>
<keyword evidence="6" id="KW-1185">Reference proteome</keyword>
<dbReference type="InterPro" id="IPR032259">
    <property type="entry name" value="HIBYL-CoA-H"/>
</dbReference>
<dbReference type="AlphaFoldDB" id="A0AAU9J5A2"/>
<dbReference type="GO" id="GO:0006574">
    <property type="term" value="P:L-valine catabolic process"/>
    <property type="evidence" value="ECO:0007669"/>
    <property type="project" value="TreeGrafter"/>
</dbReference>
<evidence type="ECO:0000256" key="2">
    <source>
        <dbReference type="ARBA" id="ARBA00011915"/>
    </source>
</evidence>
<dbReference type="PANTHER" id="PTHR43176:SF3">
    <property type="entry name" value="3-HYDROXYISOBUTYRYL-COA HYDROLASE, MITOCHONDRIAL"/>
    <property type="match status" value="1"/>
</dbReference>
<evidence type="ECO:0000256" key="3">
    <source>
        <dbReference type="ARBA" id="ARBA00022801"/>
    </source>
</evidence>
<dbReference type="InterPro" id="IPR029045">
    <property type="entry name" value="ClpP/crotonase-like_dom_sf"/>
</dbReference>
<accession>A0AAU9J5A2</accession>
<feature type="domain" description="Enoyl-CoA hydratase/isomerase" evidence="4">
    <location>
        <begin position="22"/>
        <end position="338"/>
    </location>
</feature>
<comment type="catalytic activity">
    <reaction evidence="1">
        <text>3-hydroxy-2-methylpropanoyl-CoA + H2O = 3-hydroxy-2-methylpropanoate + CoA + H(+)</text>
        <dbReference type="Rhea" id="RHEA:20888"/>
        <dbReference type="ChEBI" id="CHEBI:11805"/>
        <dbReference type="ChEBI" id="CHEBI:15377"/>
        <dbReference type="ChEBI" id="CHEBI:15378"/>
        <dbReference type="ChEBI" id="CHEBI:57287"/>
        <dbReference type="ChEBI" id="CHEBI:57340"/>
        <dbReference type="EC" id="3.1.2.4"/>
    </reaction>
</comment>
<dbReference type="Proteomes" id="UP001162131">
    <property type="component" value="Unassembled WGS sequence"/>
</dbReference>
<dbReference type="EMBL" id="CAJZBQ010000030">
    <property type="protein sequence ID" value="CAG9322101.1"/>
    <property type="molecule type" value="Genomic_DNA"/>
</dbReference>
<organism evidence="5 6">
    <name type="scientific">Blepharisma stoltei</name>
    <dbReference type="NCBI Taxonomy" id="1481888"/>
    <lineage>
        <taxon>Eukaryota</taxon>
        <taxon>Sar</taxon>
        <taxon>Alveolata</taxon>
        <taxon>Ciliophora</taxon>
        <taxon>Postciliodesmatophora</taxon>
        <taxon>Heterotrichea</taxon>
        <taxon>Heterotrichida</taxon>
        <taxon>Blepharismidae</taxon>
        <taxon>Blepharisma</taxon>
    </lineage>
</organism>
<sequence>MSINANFSQALVVLESHNNVFIKFKRPARLNSWNSEMTHVVSYIINRAAKEKQNIIFYGEGRAFSAGCDILGIAKGNIVPSEIFRYEVETLLQLTRLETHTVALMNGITMGAGAGLAWGCSIRVSTPNTVWAMPETSIGFCPDVGASYFLNKVNPPELGLYLQLTGEKLNGVDCYLFGFSHYHIEEKLEKVRKEIFLGEDIVKVFEKYHIEPDTEKSTIMPVLKDLRECFNIYHSLEFIIYKLKEKNTPWSLRIYSKLQKLCPLSLRVAYESFRRGRNLSYMDCLKMEYNLGVQMTSYRSTNFKEAIQKKMINKSRAAVNWIPNSIVEIGDSTMIPYFTNEEGPKLESPKL</sequence>
<keyword evidence="3" id="KW-0378">Hydrolase</keyword>
<dbReference type="InterPro" id="IPR045004">
    <property type="entry name" value="ECH_dom"/>
</dbReference>
<comment type="caution">
    <text evidence="5">The sequence shown here is derived from an EMBL/GenBank/DDBJ whole genome shotgun (WGS) entry which is preliminary data.</text>
</comment>
<dbReference type="Gene3D" id="3.90.226.10">
    <property type="entry name" value="2-enoyl-CoA Hydratase, Chain A, domain 1"/>
    <property type="match status" value="1"/>
</dbReference>
<dbReference type="PANTHER" id="PTHR43176">
    <property type="entry name" value="3-HYDROXYISOBUTYRYL-COA HYDROLASE-RELATED"/>
    <property type="match status" value="1"/>
</dbReference>
<evidence type="ECO:0000256" key="1">
    <source>
        <dbReference type="ARBA" id="ARBA00001709"/>
    </source>
</evidence>
<reference evidence="5" key="1">
    <citation type="submission" date="2021-09" db="EMBL/GenBank/DDBJ databases">
        <authorList>
            <consortium name="AG Swart"/>
            <person name="Singh M."/>
            <person name="Singh A."/>
            <person name="Seah K."/>
            <person name="Emmerich C."/>
        </authorList>
    </citation>
    <scope>NUCLEOTIDE SEQUENCE</scope>
    <source>
        <strain evidence="5">ATCC30299</strain>
    </source>
</reference>
<dbReference type="SUPFAM" id="SSF52096">
    <property type="entry name" value="ClpP/crotonase"/>
    <property type="match status" value="1"/>
</dbReference>
<proteinExistence type="predicted"/>
<evidence type="ECO:0000259" key="4">
    <source>
        <dbReference type="Pfam" id="PF16113"/>
    </source>
</evidence>
<evidence type="ECO:0000313" key="5">
    <source>
        <dbReference type="EMBL" id="CAG9322101.1"/>
    </source>
</evidence>
<dbReference type="CDD" id="cd06558">
    <property type="entry name" value="crotonase-like"/>
    <property type="match status" value="1"/>
</dbReference>
<evidence type="ECO:0000313" key="6">
    <source>
        <dbReference type="Proteomes" id="UP001162131"/>
    </source>
</evidence>
<dbReference type="Pfam" id="PF16113">
    <property type="entry name" value="ECH_2"/>
    <property type="match status" value="1"/>
</dbReference>
<name>A0AAU9J5A2_9CILI</name>
<gene>
    <name evidence="5" type="ORF">BSTOLATCC_MIC30481</name>
</gene>